<gene>
    <name evidence="2" type="ORF">OH818_24540</name>
</gene>
<name>A0ABY7BXA0_9HYPH</name>
<evidence type="ECO:0000313" key="2">
    <source>
        <dbReference type="EMBL" id="WAP68446.1"/>
    </source>
</evidence>
<organism evidence="2 3">
    <name type="scientific">Jiella pelagia</name>
    <dbReference type="NCBI Taxonomy" id="2986949"/>
    <lineage>
        <taxon>Bacteria</taxon>
        <taxon>Pseudomonadati</taxon>
        <taxon>Pseudomonadota</taxon>
        <taxon>Alphaproteobacteria</taxon>
        <taxon>Hyphomicrobiales</taxon>
        <taxon>Aurantimonadaceae</taxon>
        <taxon>Jiella</taxon>
    </lineage>
</organism>
<evidence type="ECO:0000256" key="1">
    <source>
        <dbReference type="SAM" id="Phobius"/>
    </source>
</evidence>
<protein>
    <submittedName>
        <fullName evidence="2">Uncharacterized protein</fullName>
    </submittedName>
</protein>
<feature type="transmembrane region" description="Helical" evidence="1">
    <location>
        <begin position="64"/>
        <end position="80"/>
    </location>
</feature>
<dbReference type="RefSeq" id="WP_268880884.1">
    <property type="nucleotide sequence ID" value="NZ_CP114029.1"/>
</dbReference>
<proteinExistence type="predicted"/>
<reference evidence="2" key="1">
    <citation type="submission" date="2022-12" db="EMBL/GenBank/DDBJ databases">
        <title>Jiella pelagia sp. nov., isolated from phosphonate enriched culture of Northwest Pacific surface seawater.</title>
        <authorList>
            <person name="Shin D.Y."/>
            <person name="Hwang C.Y."/>
        </authorList>
    </citation>
    <scope>NUCLEOTIDE SEQUENCE</scope>
    <source>
        <strain evidence="2">HL-NP1</strain>
    </source>
</reference>
<dbReference type="EMBL" id="CP114029">
    <property type="protein sequence ID" value="WAP68446.1"/>
    <property type="molecule type" value="Genomic_DNA"/>
</dbReference>
<feature type="transmembrane region" description="Helical" evidence="1">
    <location>
        <begin position="86"/>
        <end position="105"/>
    </location>
</feature>
<sequence>MIAAPMSHVAESRNWLVALRRYLVFSALANLLWEFSHLPLYTLWLTGTTGELIFAAVHCKGGDILITLGTITLALLLFGAPDWPRAHTGSVLVAAFLFGVGYTIFSEWLNIELREAWAYRELMPIIPVINAGLSPIMQWVVVPPAAYAFATGWRPWHREAGQIAHA</sequence>
<keyword evidence="3" id="KW-1185">Reference proteome</keyword>
<evidence type="ECO:0000313" key="3">
    <source>
        <dbReference type="Proteomes" id="UP001164020"/>
    </source>
</evidence>
<keyword evidence="1" id="KW-0812">Transmembrane</keyword>
<keyword evidence="1" id="KW-1133">Transmembrane helix</keyword>
<keyword evidence="1" id="KW-0472">Membrane</keyword>
<accession>A0ABY7BXA0</accession>
<feature type="transmembrane region" description="Helical" evidence="1">
    <location>
        <begin position="38"/>
        <end position="57"/>
    </location>
</feature>
<dbReference type="Proteomes" id="UP001164020">
    <property type="component" value="Chromosome"/>
</dbReference>